<proteinExistence type="inferred from homology"/>
<dbReference type="GO" id="GO:0005737">
    <property type="term" value="C:cytoplasm"/>
    <property type="evidence" value="ECO:0007669"/>
    <property type="project" value="InterPro"/>
</dbReference>
<comment type="caution">
    <text evidence="11">The sequence shown here is derived from an EMBL/GenBank/DDBJ whole genome shotgun (WGS) entry which is preliminary data.</text>
</comment>
<evidence type="ECO:0000256" key="7">
    <source>
        <dbReference type="ARBA" id="ARBA00022884"/>
    </source>
</evidence>
<name>A0A0G1I0P5_UNCK3</name>
<sequence>MDYTDVRKKFIEFFVAQQHQLVPSAPLIPEHDASVLFTTAGMQQFKPYYTGVPSPYGDRVVSVQKCFRTSDIDEVGDATHLTFFEMLGNFAFNGQVSKQQAILWGWEFLTSPAWLNVAPDRIMASYYNGNRSGTFSDDEAKTVLQSLTDVGLTQIVAQPDTDNFWGPTGSEGPCGPTVEFYIDGVEVWNIVFNQFYCESNGALRPAAGGIGIDTGMGLERLIVALTPEAYTVYDIDALQFIVDKIHDHTPEIDIGSDRSVRIIADHLRASVFLLADHIQPSNKEQGYLLRRLLRRAILHLDKLEALAGFAEIITAITSWYGEFYPGLIREERNILQLAELERDKFLKTITQGRHELDKLIAGAGTIAGTAAFDLYATFGIPIDVIKEEMLKAGKQLDEKQFEADFETAFKQHQDVSRTGVEQKFGGHGLSSGAAVSADDKQIITRYHTATHLLHAALRQFLGIDVKQAGSDLNTERLRFDFTFSRPLTDTEKQQIGEWVNNKIAEQLPVHQETKPLAEALAEGAVAFFREKYPDPVNVYTIYNKDDNEVVSKELCGGPHVGNTGEIGKFKIIKEQSSSAGIRRIRAVIE</sequence>
<keyword evidence="9" id="KW-0030">Aminoacyl-tRNA synthetase</keyword>
<dbReference type="NCBIfam" id="NF002436">
    <property type="entry name" value="PRK01584.1"/>
    <property type="match status" value="1"/>
</dbReference>
<keyword evidence="3" id="KW-0820">tRNA-binding</keyword>
<dbReference type="Pfam" id="PF07973">
    <property type="entry name" value="tRNA_SAD"/>
    <property type="match status" value="1"/>
</dbReference>
<evidence type="ECO:0000259" key="10">
    <source>
        <dbReference type="PROSITE" id="PS50860"/>
    </source>
</evidence>
<dbReference type="EMBL" id="LCIJ01000004">
    <property type="protein sequence ID" value="KKT52996.1"/>
    <property type="molecule type" value="Genomic_DNA"/>
</dbReference>
<dbReference type="GO" id="GO:0002161">
    <property type="term" value="F:aminoacyl-tRNA deacylase activity"/>
    <property type="evidence" value="ECO:0007669"/>
    <property type="project" value="TreeGrafter"/>
</dbReference>
<feature type="domain" description="Alanyl-transfer RNA synthetases family profile" evidence="10">
    <location>
        <begin position="1"/>
        <end position="589"/>
    </location>
</feature>
<dbReference type="Proteomes" id="UP000034752">
    <property type="component" value="Unassembled WGS sequence"/>
</dbReference>
<evidence type="ECO:0000313" key="12">
    <source>
        <dbReference type="Proteomes" id="UP000034752"/>
    </source>
</evidence>
<accession>A0A0G1I0P5</accession>
<organism evidence="11 12">
    <name type="scientific">candidate division Kazan bacterium GW2011_GWA1_44_22</name>
    <dbReference type="NCBI Taxonomy" id="1620410"/>
    <lineage>
        <taxon>Bacteria</taxon>
        <taxon>Bacteria division Kazan-3B-28</taxon>
    </lineage>
</organism>
<keyword evidence="5" id="KW-0547">Nucleotide-binding</keyword>
<evidence type="ECO:0000256" key="5">
    <source>
        <dbReference type="ARBA" id="ARBA00022741"/>
    </source>
</evidence>
<dbReference type="Pfam" id="PF01411">
    <property type="entry name" value="tRNA-synt_2c"/>
    <property type="match status" value="1"/>
</dbReference>
<dbReference type="GO" id="GO:0006419">
    <property type="term" value="P:alanyl-tRNA aminoacylation"/>
    <property type="evidence" value="ECO:0007669"/>
    <property type="project" value="InterPro"/>
</dbReference>
<evidence type="ECO:0000256" key="6">
    <source>
        <dbReference type="ARBA" id="ARBA00022840"/>
    </source>
</evidence>
<evidence type="ECO:0000256" key="9">
    <source>
        <dbReference type="ARBA" id="ARBA00023146"/>
    </source>
</evidence>
<evidence type="ECO:0000256" key="8">
    <source>
        <dbReference type="ARBA" id="ARBA00022917"/>
    </source>
</evidence>
<dbReference type="PATRIC" id="fig|1620410.3.peg.84"/>
<dbReference type="SUPFAM" id="SSF101353">
    <property type="entry name" value="Putative anticodon-binding domain of alanyl-tRNA synthetase (AlaRS)"/>
    <property type="match status" value="1"/>
</dbReference>
<dbReference type="PANTHER" id="PTHR11777">
    <property type="entry name" value="ALANYL-TRNA SYNTHETASE"/>
    <property type="match status" value="1"/>
</dbReference>
<dbReference type="InterPro" id="IPR045864">
    <property type="entry name" value="aa-tRNA-synth_II/BPL/LPL"/>
</dbReference>
<dbReference type="PRINTS" id="PR00980">
    <property type="entry name" value="TRNASYNTHALA"/>
</dbReference>
<protein>
    <recommendedName>
        <fullName evidence="2">alanine--tRNA ligase</fullName>
        <ecNumber evidence="2">6.1.1.7</ecNumber>
    </recommendedName>
</protein>
<evidence type="ECO:0000256" key="3">
    <source>
        <dbReference type="ARBA" id="ARBA00022555"/>
    </source>
</evidence>
<dbReference type="InterPro" id="IPR002318">
    <property type="entry name" value="Ala-tRNA-lgiase_IIc"/>
</dbReference>
<dbReference type="EC" id="6.1.1.7" evidence="2"/>
<dbReference type="Gene3D" id="3.30.980.10">
    <property type="entry name" value="Threonyl-trna Synthetase, Chain A, domain 2"/>
    <property type="match status" value="1"/>
</dbReference>
<keyword evidence="7" id="KW-0694">RNA-binding</keyword>
<evidence type="ECO:0000256" key="2">
    <source>
        <dbReference type="ARBA" id="ARBA00013168"/>
    </source>
</evidence>
<dbReference type="InterPro" id="IPR018164">
    <property type="entry name" value="Ala-tRNA-synth_IIc_N"/>
</dbReference>
<evidence type="ECO:0000256" key="4">
    <source>
        <dbReference type="ARBA" id="ARBA00022598"/>
    </source>
</evidence>
<dbReference type="GO" id="GO:0005524">
    <property type="term" value="F:ATP binding"/>
    <property type="evidence" value="ECO:0007669"/>
    <property type="project" value="UniProtKB-KW"/>
</dbReference>
<dbReference type="InterPro" id="IPR018165">
    <property type="entry name" value="Ala-tRNA-synth_IIc_core"/>
</dbReference>
<evidence type="ECO:0000313" key="11">
    <source>
        <dbReference type="EMBL" id="KKT52996.1"/>
    </source>
</evidence>
<evidence type="ECO:0000256" key="1">
    <source>
        <dbReference type="ARBA" id="ARBA00008226"/>
    </source>
</evidence>
<dbReference type="SUPFAM" id="SSF55681">
    <property type="entry name" value="Class II aaRS and biotin synthetases"/>
    <property type="match status" value="1"/>
</dbReference>
<dbReference type="CDD" id="cd00673">
    <property type="entry name" value="AlaRS_core"/>
    <property type="match status" value="1"/>
</dbReference>
<keyword evidence="8" id="KW-0648">Protein biosynthesis</keyword>
<dbReference type="SUPFAM" id="SSF55186">
    <property type="entry name" value="ThrRS/AlaRS common domain"/>
    <property type="match status" value="1"/>
</dbReference>
<keyword evidence="6" id="KW-0067">ATP-binding</keyword>
<dbReference type="AlphaFoldDB" id="A0A0G1I0P5"/>
<dbReference type="InterPro" id="IPR018162">
    <property type="entry name" value="Ala-tRNA-ligase_IIc_anticod-bd"/>
</dbReference>
<dbReference type="InterPro" id="IPR012947">
    <property type="entry name" value="tRNA_SAD"/>
</dbReference>
<gene>
    <name evidence="11" type="ORF">VE96_C0004G0008</name>
</gene>
<dbReference type="PANTHER" id="PTHR11777:SF9">
    <property type="entry name" value="ALANINE--TRNA LIGASE, CYTOPLASMIC"/>
    <property type="match status" value="1"/>
</dbReference>
<dbReference type="InterPro" id="IPR050058">
    <property type="entry name" value="Ala-tRNA_ligase"/>
</dbReference>
<dbReference type="InterPro" id="IPR018163">
    <property type="entry name" value="Thr/Ala-tRNA-synth_IIc_edit"/>
</dbReference>
<dbReference type="Gene3D" id="3.30.54.20">
    <property type="match status" value="1"/>
</dbReference>
<dbReference type="PROSITE" id="PS50860">
    <property type="entry name" value="AA_TRNA_LIGASE_II_ALA"/>
    <property type="match status" value="1"/>
</dbReference>
<dbReference type="Gene3D" id="3.30.930.10">
    <property type="entry name" value="Bira Bifunctional Protein, Domain 2"/>
    <property type="match status" value="1"/>
</dbReference>
<keyword evidence="4 11" id="KW-0436">Ligase</keyword>
<dbReference type="GO" id="GO:0004813">
    <property type="term" value="F:alanine-tRNA ligase activity"/>
    <property type="evidence" value="ECO:0007669"/>
    <property type="project" value="UniProtKB-EC"/>
</dbReference>
<dbReference type="GO" id="GO:0000049">
    <property type="term" value="F:tRNA binding"/>
    <property type="evidence" value="ECO:0007669"/>
    <property type="project" value="UniProtKB-KW"/>
</dbReference>
<reference evidence="11 12" key="1">
    <citation type="journal article" date="2015" name="Nature">
        <title>rRNA introns, odd ribosomes, and small enigmatic genomes across a large radiation of phyla.</title>
        <authorList>
            <person name="Brown C.T."/>
            <person name="Hug L.A."/>
            <person name="Thomas B.C."/>
            <person name="Sharon I."/>
            <person name="Castelle C.J."/>
            <person name="Singh A."/>
            <person name="Wilkins M.J."/>
            <person name="Williams K.H."/>
            <person name="Banfield J.F."/>
        </authorList>
    </citation>
    <scope>NUCLEOTIDE SEQUENCE [LARGE SCALE GENOMIC DNA]</scope>
</reference>
<dbReference type="SMART" id="SM00863">
    <property type="entry name" value="tRNA_SAD"/>
    <property type="match status" value="1"/>
</dbReference>
<dbReference type="FunFam" id="3.30.980.10:FF:000004">
    <property type="entry name" value="Alanine--tRNA ligase, cytoplasmic"/>
    <property type="match status" value="1"/>
</dbReference>
<comment type="similarity">
    <text evidence="1">Belongs to the class-II aminoacyl-tRNA synthetase family.</text>
</comment>